<dbReference type="InterPro" id="IPR048859">
    <property type="entry name" value="BTBD16_C"/>
</dbReference>
<dbReference type="Proteomes" id="UP000824219">
    <property type="component" value="Linkage Group LG13"/>
</dbReference>
<keyword evidence="6" id="KW-1185">Reference proteome</keyword>
<dbReference type="Pfam" id="PF21059">
    <property type="entry name" value="BTBD16_C"/>
    <property type="match status" value="1"/>
</dbReference>
<dbReference type="PANTHER" id="PTHR46843">
    <property type="entry name" value="BTB/POZ DOMAIN-CONTAINING PROTEIN 16"/>
    <property type="match status" value="1"/>
</dbReference>
<dbReference type="OrthoDB" id="6359943at2759"/>
<protein>
    <recommendedName>
        <fullName evidence="1">BTB/POZ domain-containing protein 16</fullName>
    </recommendedName>
</protein>
<gene>
    <name evidence="5" type="ORF">KOW79_011636</name>
</gene>
<evidence type="ECO:0000256" key="2">
    <source>
        <dbReference type="SAM" id="MobiDB-lite"/>
    </source>
</evidence>
<dbReference type="AlphaFoldDB" id="A0A9D3NQL1"/>
<organism evidence="5 6">
    <name type="scientific">Hemibagrus wyckioides</name>
    <dbReference type="NCBI Taxonomy" id="337641"/>
    <lineage>
        <taxon>Eukaryota</taxon>
        <taxon>Metazoa</taxon>
        <taxon>Chordata</taxon>
        <taxon>Craniata</taxon>
        <taxon>Vertebrata</taxon>
        <taxon>Euteleostomi</taxon>
        <taxon>Actinopterygii</taxon>
        <taxon>Neopterygii</taxon>
        <taxon>Teleostei</taxon>
        <taxon>Ostariophysi</taxon>
        <taxon>Siluriformes</taxon>
        <taxon>Bagridae</taxon>
        <taxon>Hemibagrus</taxon>
    </lineage>
</organism>
<dbReference type="PANTHER" id="PTHR46843:SF1">
    <property type="entry name" value="BTB_POZ DOMAIN-CONTAINING PROTEIN 16"/>
    <property type="match status" value="1"/>
</dbReference>
<sequence>MLSSSLSAQRREECQMQTSVGLAGRQRRQTGHTNRWQLAPPLPGNLLGQAQVEKVTRSGIYFHTPHRSTKSVDTLQQWRDDSQSQQPPPPHAITPGRLRASQNIQLLLTSANPEHEFYVVSQQVVENAQPEAVLECFGIIWELHYPYLCESETLAELYRNSKKQRHTLLQERAESSLKEGCVSRGGREVRLRQDGGMGMSRGSLTRPVLLPLNINDLSITKESLSFALRSMYRCDESPDQWNEAVLCTATLLRLPQLTQRCLKEMISSVSFSTVCDFHRVSCKYKQTSLQQACERWLELFLVTELSHRSHLRDLTFDLLLKTLQSPRLFTSNEYELLRTVLYWIYLQFNTREHNLPSHTTIIGFFCRAPGVFLEQPSGHMYTPLFQALRLHGITEQQHMEEMQKIHVFPHSWLHFTFSNLVYSIHSGGNMHITNFSKQAVRFGMTVTEEHCTHTVGLYGFYFLLRASRVGETEAYAFSMERLRHWDPALAESCRTSQPFSMRAERCVCYKIGVQSRVCGEWQERSSGELNQVFGLSKRCCRSKVFTVDGLCVPALVTFSLAFPSA</sequence>
<evidence type="ECO:0000259" key="4">
    <source>
        <dbReference type="Pfam" id="PF23998"/>
    </source>
</evidence>
<feature type="domain" description="BTBDG BTB/POZ" evidence="4">
    <location>
        <begin position="132"/>
        <end position="265"/>
    </location>
</feature>
<dbReference type="CDD" id="cd18492">
    <property type="entry name" value="BACK_BTBD16"/>
    <property type="match status" value="1"/>
</dbReference>
<proteinExistence type="predicted"/>
<name>A0A9D3NQL1_9TELE</name>
<dbReference type="Pfam" id="PF23998">
    <property type="entry name" value="BTB_BTBDG"/>
    <property type="match status" value="1"/>
</dbReference>
<comment type="caution">
    <text evidence="5">The sequence shown here is derived from an EMBL/GenBank/DDBJ whole genome shotgun (WGS) entry which is preliminary data.</text>
</comment>
<dbReference type="InterPro" id="IPR042833">
    <property type="entry name" value="BTBD16"/>
</dbReference>
<evidence type="ECO:0000313" key="6">
    <source>
        <dbReference type="Proteomes" id="UP000824219"/>
    </source>
</evidence>
<evidence type="ECO:0000313" key="5">
    <source>
        <dbReference type="EMBL" id="KAG7325320.1"/>
    </source>
</evidence>
<accession>A0A9D3NQL1</accession>
<dbReference type="EMBL" id="JAHKSW010000013">
    <property type="protein sequence ID" value="KAG7325320.1"/>
    <property type="molecule type" value="Genomic_DNA"/>
</dbReference>
<feature type="domain" description="BTB/POZ" evidence="3">
    <location>
        <begin position="440"/>
        <end position="544"/>
    </location>
</feature>
<feature type="region of interest" description="Disordered" evidence="2">
    <location>
        <begin position="66"/>
        <end position="96"/>
    </location>
</feature>
<dbReference type="Gene3D" id="3.30.710.10">
    <property type="entry name" value="Potassium Channel Kv1.1, Chain A"/>
    <property type="match status" value="1"/>
</dbReference>
<feature type="region of interest" description="Disordered" evidence="2">
    <location>
        <begin position="1"/>
        <end position="42"/>
    </location>
</feature>
<dbReference type="InterPro" id="IPR011333">
    <property type="entry name" value="SKP1/BTB/POZ_sf"/>
</dbReference>
<dbReference type="Gene3D" id="1.25.40.420">
    <property type="match status" value="1"/>
</dbReference>
<evidence type="ECO:0000259" key="3">
    <source>
        <dbReference type="Pfam" id="PF21059"/>
    </source>
</evidence>
<dbReference type="InterPro" id="IPR056426">
    <property type="entry name" value="BTB_BTBDG"/>
</dbReference>
<reference evidence="5 6" key="1">
    <citation type="submission" date="2021-06" db="EMBL/GenBank/DDBJ databases">
        <title>Chromosome-level genome assembly of the red-tail catfish (Hemibagrus wyckioides).</title>
        <authorList>
            <person name="Shao F."/>
        </authorList>
    </citation>
    <scope>NUCLEOTIDE SEQUENCE [LARGE SCALE GENOMIC DNA]</scope>
    <source>
        <strain evidence="5">EC202008001</strain>
        <tissue evidence="5">Blood</tissue>
    </source>
</reference>
<evidence type="ECO:0000256" key="1">
    <source>
        <dbReference type="ARBA" id="ARBA00016271"/>
    </source>
</evidence>